<evidence type="ECO:0000313" key="4">
    <source>
        <dbReference type="Proteomes" id="UP000521676"/>
    </source>
</evidence>
<gene>
    <name evidence="2" type="ORF">HXX08_15905</name>
    <name evidence="3" type="ORF">OZ401_002861</name>
</gene>
<proteinExistence type="predicted"/>
<keyword evidence="5" id="KW-1185">Reference proteome</keyword>
<dbReference type="EMBL" id="CP128400">
    <property type="protein sequence ID" value="WJW69258.1"/>
    <property type="molecule type" value="Genomic_DNA"/>
</dbReference>
<evidence type="ECO:0000313" key="2">
    <source>
        <dbReference type="EMBL" id="NWJ47343.1"/>
    </source>
</evidence>
<dbReference type="EMBL" id="JACATZ010000003">
    <property type="protein sequence ID" value="NWJ47343.1"/>
    <property type="molecule type" value="Genomic_DNA"/>
</dbReference>
<evidence type="ECO:0000313" key="3">
    <source>
        <dbReference type="EMBL" id="WJW69258.1"/>
    </source>
</evidence>
<accession>A0A8T7M5J3</accession>
<keyword evidence="1" id="KW-0472">Membrane</keyword>
<dbReference type="RefSeq" id="WP_341471145.1">
    <property type="nucleotide sequence ID" value="NZ_CP128400.1"/>
</dbReference>
<evidence type="ECO:0000256" key="1">
    <source>
        <dbReference type="SAM" id="Phobius"/>
    </source>
</evidence>
<keyword evidence="1" id="KW-1133">Transmembrane helix</keyword>
<sequence length="304" mass="33995">MTRKSVNERNQQVVTLLFHGRIEFFMNVGEEDAKMIKKLITYISLVLMIQLFLLSCSDATTTPLTAAQVTSPVNNPIANSPTATLTTLDLQKRILQGIPCKLPCWEGITPGITGFDEAVKILQSIPQVSNIKFETYSNDISSLNEPPKYEEIKVVTWDGKDNTGVGELLAYPTGNKLVRYITPNTNGDFLLKDVIKAYGEPQYIIASTQMEHLSGNGQSYGIKLIYPEKGFMLITGGLNPLILEDKLVFGMIIYDGKSLDNLRLMITIRDEWLQPWQGFKDYDYSCFHVGFLINDCGKLPAKAP</sequence>
<dbReference type="Proteomes" id="UP000521676">
    <property type="component" value="Unassembled WGS sequence"/>
</dbReference>
<organism evidence="2 4">
    <name type="scientific">Candidatus Chlorohelix allophototropha</name>
    <dbReference type="NCBI Taxonomy" id="3003348"/>
    <lineage>
        <taxon>Bacteria</taxon>
        <taxon>Bacillati</taxon>
        <taxon>Chloroflexota</taxon>
        <taxon>Chloroflexia</taxon>
        <taxon>Candidatus Chloroheliales</taxon>
        <taxon>Candidatus Chloroheliaceae</taxon>
        <taxon>Candidatus Chlorohelix</taxon>
    </lineage>
</organism>
<feature type="transmembrane region" description="Helical" evidence="1">
    <location>
        <begin position="39"/>
        <end position="55"/>
    </location>
</feature>
<dbReference type="AlphaFoldDB" id="A0A8T7M5J3"/>
<reference evidence="3" key="2">
    <citation type="journal article" date="2024" name="Nature">
        <title>Anoxygenic phototroph of the Chloroflexota uses a type I reaction centre.</title>
        <authorList>
            <person name="Tsuji J.M."/>
            <person name="Shaw N.A."/>
            <person name="Nagashima S."/>
            <person name="Venkiteswaran J.J."/>
            <person name="Schiff S.L."/>
            <person name="Watanabe T."/>
            <person name="Fukui M."/>
            <person name="Hanada S."/>
            <person name="Tank M."/>
            <person name="Neufeld J.D."/>
        </authorList>
    </citation>
    <scope>NUCLEOTIDE SEQUENCE</scope>
    <source>
        <strain evidence="3">L227-S17</strain>
    </source>
</reference>
<name>A0A8T7M5J3_9CHLR</name>
<protein>
    <submittedName>
        <fullName evidence="2">Uncharacterized protein</fullName>
    </submittedName>
</protein>
<keyword evidence="1" id="KW-0812">Transmembrane</keyword>
<evidence type="ECO:0000313" key="5">
    <source>
        <dbReference type="Proteomes" id="UP001431572"/>
    </source>
</evidence>
<dbReference type="Proteomes" id="UP001431572">
    <property type="component" value="Chromosome 2"/>
</dbReference>
<reference evidence="2 4" key="1">
    <citation type="submission" date="2020-06" db="EMBL/GenBank/DDBJ databases">
        <title>Anoxygenic phototrophic Chloroflexota member uses a Type I reaction center.</title>
        <authorList>
            <person name="Tsuji J.M."/>
            <person name="Shaw N.A."/>
            <person name="Nagashima S."/>
            <person name="Venkiteswaran J."/>
            <person name="Schiff S.L."/>
            <person name="Hanada S."/>
            <person name="Tank M."/>
            <person name="Neufeld J.D."/>
        </authorList>
    </citation>
    <scope>NUCLEOTIDE SEQUENCE [LARGE SCALE GENOMIC DNA]</scope>
    <source>
        <strain evidence="2">L227-S17</strain>
    </source>
</reference>